<comment type="caution">
    <text evidence="1">The sequence shown here is derived from an EMBL/GenBank/DDBJ whole genome shotgun (WGS) entry which is preliminary data.</text>
</comment>
<reference evidence="1" key="2">
    <citation type="submission" date="2022-12" db="EMBL/GenBank/DDBJ databases">
        <authorList>
            <person name="Dechsakulwatana C."/>
            <person name="Rungsihiranrut A."/>
            <person name="Muangchinda C."/>
            <person name="Ningthoujam R."/>
            <person name="Klankeo P."/>
            <person name="Pinyakong O."/>
        </authorList>
    </citation>
    <scope>NUCLEOTIDE SEQUENCE</scope>
    <source>
        <strain evidence="1">TL01-2</strain>
    </source>
</reference>
<dbReference type="EMBL" id="JAPTGD010000002">
    <property type="protein sequence ID" value="MDU9694218.1"/>
    <property type="molecule type" value="Genomic_DNA"/>
</dbReference>
<gene>
    <name evidence="1" type="ORF">O0Q50_23820</name>
</gene>
<reference evidence="1" key="1">
    <citation type="journal article" date="2022" name="J Environ Chem Eng">
        <title>Biodegradation of petroleum oil using a constructed nonpathogenic and heavy metal-tolerant bacterial consortium isolated from marine sponges.</title>
        <authorList>
            <person name="Dechsakulwatana C."/>
            <person name="Rungsihiranrut A."/>
            <person name="Muangchinda C."/>
            <person name="Ningthoujam R."/>
            <person name="Klankeo P."/>
            <person name="Pinyakong O."/>
        </authorList>
    </citation>
    <scope>NUCLEOTIDE SEQUENCE</scope>
    <source>
        <strain evidence="1">TL01-2</strain>
    </source>
</reference>
<dbReference type="Proteomes" id="UP001269400">
    <property type="component" value="Unassembled WGS sequence"/>
</dbReference>
<proteinExistence type="predicted"/>
<evidence type="ECO:0000313" key="2">
    <source>
        <dbReference type="Proteomes" id="UP001269400"/>
    </source>
</evidence>
<name>A0AAX6NE86_PRIAR</name>
<sequence>MDQQQRVLHSPFNIETHKKTFINYLEVVISADGEIMYAVPSHQEKFISIACRKLDINRQALADLCPPQYYGDYMYWLCQVTDCVSVWNGFTVGDANVKQKEALEVLQAEGLYSGPIKVSSKI</sequence>
<protein>
    <submittedName>
        <fullName evidence="1">Uncharacterized protein</fullName>
    </submittedName>
</protein>
<dbReference type="AlphaFoldDB" id="A0AAX6NE86"/>
<dbReference type="RefSeq" id="WP_316911429.1">
    <property type="nucleotide sequence ID" value="NZ_JAPTGD010000002.1"/>
</dbReference>
<organism evidence="1 2">
    <name type="scientific">Priestia aryabhattai</name>
    <name type="common">Bacillus aryabhattai</name>
    <dbReference type="NCBI Taxonomy" id="412384"/>
    <lineage>
        <taxon>Bacteria</taxon>
        <taxon>Bacillati</taxon>
        <taxon>Bacillota</taxon>
        <taxon>Bacilli</taxon>
        <taxon>Bacillales</taxon>
        <taxon>Bacillaceae</taxon>
        <taxon>Priestia</taxon>
    </lineage>
</organism>
<accession>A0AAX6NE86</accession>
<evidence type="ECO:0000313" key="1">
    <source>
        <dbReference type="EMBL" id="MDU9694218.1"/>
    </source>
</evidence>